<dbReference type="InterPro" id="IPR000531">
    <property type="entry name" value="Beta-barrel_TonB"/>
</dbReference>
<dbReference type="Gene3D" id="2.40.170.20">
    <property type="entry name" value="TonB-dependent receptor, beta-barrel domain"/>
    <property type="match status" value="1"/>
</dbReference>
<comment type="caution">
    <text evidence="15">The sequence shown here is derived from an EMBL/GenBank/DDBJ whole genome shotgun (WGS) entry which is preliminary data.</text>
</comment>
<name>A0ABU8EQP0_9GAMM</name>
<keyword evidence="8 9" id="KW-0998">Cell outer membrane</keyword>
<dbReference type="Gene3D" id="2.170.130.10">
    <property type="entry name" value="TonB-dependent receptor, plug domain"/>
    <property type="match status" value="1"/>
</dbReference>
<keyword evidence="4 9" id="KW-0812">Transmembrane</keyword>
<evidence type="ECO:0000256" key="9">
    <source>
        <dbReference type="PROSITE-ProRule" id="PRU01360"/>
    </source>
</evidence>
<reference evidence="15 16" key="1">
    <citation type="submission" date="2023-12" db="EMBL/GenBank/DDBJ databases">
        <title>Friends and Foes: Symbiotic and Algicidal bacterial influence on Karenia brevis blooms.</title>
        <authorList>
            <person name="Fei C."/>
            <person name="Mohamed A.R."/>
            <person name="Booker A."/>
            <person name="Arshad M."/>
            <person name="Klass S."/>
            <person name="Ahn S."/>
            <person name="Gilbert P.M."/>
            <person name="Heil C.A."/>
            <person name="Martinez J.M."/>
            <person name="Amin S.A."/>
        </authorList>
    </citation>
    <scope>NUCLEOTIDE SEQUENCE [LARGE SCALE GENOMIC DNA]</scope>
    <source>
        <strain evidence="15 16">CE15</strain>
    </source>
</reference>
<keyword evidence="6 11" id="KW-0798">TonB box</keyword>
<dbReference type="PANTHER" id="PTHR47234">
    <property type="match status" value="1"/>
</dbReference>
<dbReference type="Pfam" id="PF00593">
    <property type="entry name" value="TonB_dep_Rec_b-barrel"/>
    <property type="match status" value="1"/>
</dbReference>
<evidence type="ECO:0000256" key="12">
    <source>
        <dbReference type="SAM" id="SignalP"/>
    </source>
</evidence>
<dbReference type="InterPro" id="IPR036942">
    <property type="entry name" value="Beta-barrel_TonB_sf"/>
</dbReference>
<evidence type="ECO:0000256" key="7">
    <source>
        <dbReference type="ARBA" id="ARBA00023136"/>
    </source>
</evidence>
<evidence type="ECO:0000313" key="15">
    <source>
        <dbReference type="EMBL" id="MEI4548548.1"/>
    </source>
</evidence>
<evidence type="ECO:0000256" key="3">
    <source>
        <dbReference type="ARBA" id="ARBA00022452"/>
    </source>
</evidence>
<comment type="similarity">
    <text evidence="9 11">Belongs to the TonB-dependent receptor family.</text>
</comment>
<dbReference type="SUPFAM" id="SSF56935">
    <property type="entry name" value="Porins"/>
    <property type="match status" value="1"/>
</dbReference>
<sequence length="1006" mass="111061">MGINTKKCSIAAAIAFAISGNAWADAEVERQAVAQSNNVPQQTSEKDAPEKITVTGSRIKRDSFSVATPLVTMDKAAIEDTGLGSLAEILVENMPAINATLSNTTTQSSVTGTGLSTIDLRDLGTDRTLTLIDGRRVVSNSYNGNYVSLSTIPSSMVERVEVITGGASATYGSDAIAGVVNIITEKDKVGTSFSVKSGQSTDGGAEELSFDFDHGSTFANEKGYVFFSSSYDRDFGLSFYDRKRAQVEDSYLYDFDEMCNTMLTADGRQCMRDITQADWVSKSDGTLGGVFLENSRNDKQFWYDGQTLRDDWKGNEEIYGLNTQQYVQLKVPQDNLSAAVKVDFEITDETKAYAQVHYSRSETFNLKSPEDDYEGAAVSVLDPETGDPAGFVRPGYIPIDNPYVPQEILDSNPYRDRIYWDRRFAEVGPVSTDNTRETIRTWAGLQGYAFNGEWEWDISVGYGKFHQNQVRLNELDIFKVKEALNAEQLADGTIQCKNPDARADGCVALNLFGEGSITPEMADYIRVNPTLDNYNEQMNAMGYITGDLFELPAGAVSAVFGAEYRKDTQEMKTDAAMKRGGITWNVVPAFKGSVDVREAFAEFSVPLLRDQFAAKNLSADVSARFADYSWSNTGLVQSYKVGLIYEPFDGYMLRANWATAQRAPSITELLSPERGDYDSFDDICEGLTATSTAPGHDACRQEPTIAAQLAENPDFEFEDENSGYSPNVGNDQLKEESATTITYGLTLSPEFLGGVRLAADYYDITVEDVISVLSNERILELCYDSSIPWGGDNTYCNDVSRDSEGQIQKIVQREYNLNELTSRGVDFSAAYKFDLNDFGSLSFKADYTQVIENALTNETSAGIVTDHYAGFGSPDKKGSASLTWRYNDLRIRWSTKYLGEFKMSQSLEEDYQEALLENTEACSNQADSCIANPEALAFQDYGSYVRHDLSVSYKLDLGGSEVRVYGGVNNLANNYGRFTPSGRGNYYSQYGGGRGRFVYLGAQYSF</sequence>
<gene>
    <name evidence="15" type="ORF">WAE96_02365</name>
</gene>
<dbReference type="Pfam" id="PF07715">
    <property type="entry name" value="Plug"/>
    <property type="match status" value="1"/>
</dbReference>
<feature type="domain" description="TonB-dependent receptor plug" evidence="14">
    <location>
        <begin position="67"/>
        <end position="179"/>
    </location>
</feature>
<feature type="signal peptide" evidence="12">
    <location>
        <begin position="1"/>
        <end position="24"/>
    </location>
</feature>
<evidence type="ECO:0000256" key="1">
    <source>
        <dbReference type="ARBA" id="ARBA00004571"/>
    </source>
</evidence>
<evidence type="ECO:0000259" key="13">
    <source>
        <dbReference type="Pfam" id="PF00593"/>
    </source>
</evidence>
<comment type="subcellular location">
    <subcellularLocation>
        <location evidence="1 9">Cell outer membrane</location>
        <topology evidence="1 9">Multi-pass membrane protein</topology>
    </subcellularLocation>
</comment>
<keyword evidence="5 12" id="KW-0732">Signal</keyword>
<dbReference type="PROSITE" id="PS52016">
    <property type="entry name" value="TONB_DEPENDENT_REC_3"/>
    <property type="match status" value="1"/>
</dbReference>
<keyword evidence="16" id="KW-1185">Reference proteome</keyword>
<organism evidence="15 16">
    <name type="scientific">Pseudoalteromonas spongiae</name>
    <dbReference type="NCBI Taxonomy" id="298657"/>
    <lineage>
        <taxon>Bacteria</taxon>
        <taxon>Pseudomonadati</taxon>
        <taxon>Pseudomonadota</taxon>
        <taxon>Gammaproteobacteria</taxon>
        <taxon>Alteromonadales</taxon>
        <taxon>Pseudoalteromonadaceae</taxon>
        <taxon>Pseudoalteromonas</taxon>
    </lineage>
</organism>
<evidence type="ECO:0000256" key="6">
    <source>
        <dbReference type="ARBA" id="ARBA00023077"/>
    </source>
</evidence>
<dbReference type="RefSeq" id="WP_336434474.1">
    <property type="nucleotide sequence ID" value="NZ_JBAWKS010000001.1"/>
</dbReference>
<evidence type="ECO:0000256" key="10">
    <source>
        <dbReference type="PROSITE-ProRule" id="PRU10144"/>
    </source>
</evidence>
<evidence type="ECO:0000256" key="11">
    <source>
        <dbReference type="RuleBase" id="RU003357"/>
    </source>
</evidence>
<keyword evidence="3 9" id="KW-1134">Transmembrane beta strand</keyword>
<feature type="chain" id="PRO_5045923018" evidence="12">
    <location>
        <begin position="25"/>
        <end position="1006"/>
    </location>
</feature>
<proteinExistence type="inferred from homology"/>
<keyword evidence="7 9" id="KW-0472">Membrane</keyword>
<evidence type="ECO:0000259" key="14">
    <source>
        <dbReference type="Pfam" id="PF07715"/>
    </source>
</evidence>
<evidence type="ECO:0000256" key="5">
    <source>
        <dbReference type="ARBA" id="ARBA00022729"/>
    </source>
</evidence>
<dbReference type="Proteomes" id="UP001382455">
    <property type="component" value="Unassembled WGS sequence"/>
</dbReference>
<dbReference type="InterPro" id="IPR012910">
    <property type="entry name" value="Plug_dom"/>
</dbReference>
<keyword evidence="2 9" id="KW-0813">Transport</keyword>
<dbReference type="InterPro" id="IPR037066">
    <property type="entry name" value="Plug_dom_sf"/>
</dbReference>
<dbReference type="PROSITE" id="PS01156">
    <property type="entry name" value="TONB_DEPENDENT_REC_2"/>
    <property type="match status" value="1"/>
</dbReference>
<protein>
    <submittedName>
        <fullName evidence="15">TonB-dependent receptor</fullName>
    </submittedName>
</protein>
<evidence type="ECO:0000256" key="2">
    <source>
        <dbReference type="ARBA" id="ARBA00022448"/>
    </source>
</evidence>
<keyword evidence="15" id="KW-0675">Receptor</keyword>
<dbReference type="InterPro" id="IPR039426">
    <property type="entry name" value="TonB-dep_rcpt-like"/>
</dbReference>
<dbReference type="EMBL" id="JBAWKS010000001">
    <property type="protein sequence ID" value="MEI4548548.1"/>
    <property type="molecule type" value="Genomic_DNA"/>
</dbReference>
<evidence type="ECO:0000256" key="8">
    <source>
        <dbReference type="ARBA" id="ARBA00023237"/>
    </source>
</evidence>
<dbReference type="PANTHER" id="PTHR47234:SF2">
    <property type="entry name" value="TONB-DEPENDENT RECEPTOR"/>
    <property type="match status" value="1"/>
</dbReference>
<evidence type="ECO:0000313" key="16">
    <source>
        <dbReference type="Proteomes" id="UP001382455"/>
    </source>
</evidence>
<dbReference type="InterPro" id="IPR010917">
    <property type="entry name" value="TonB_rcpt_CS"/>
</dbReference>
<feature type="short sequence motif" description="TonB C-terminal box" evidence="10">
    <location>
        <begin position="989"/>
        <end position="1006"/>
    </location>
</feature>
<accession>A0ABU8EQP0</accession>
<feature type="domain" description="TonB-dependent receptor-like beta-barrel" evidence="13">
    <location>
        <begin position="409"/>
        <end position="971"/>
    </location>
</feature>
<evidence type="ECO:0000256" key="4">
    <source>
        <dbReference type="ARBA" id="ARBA00022692"/>
    </source>
</evidence>